<dbReference type="SUPFAM" id="SSF53448">
    <property type="entry name" value="Nucleotide-diphospho-sugar transferases"/>
    <property type="match status" value="1"/>
</dbReference>
<comment type="caution">
    <text evidence="2">The sequence shown here is derived from an EMBL/GenBank/DDBJ whole genome shotgun (WGS) entry which is preliminary data.</text>
</comment>
<dbReference type="Pfam" id="PF00535">
    <property type="entry name" value="Glycos_transf_2"/>
    <property type="match status" value="1"/>
</dbReference>
<evidence type="ECO:0000259" key="1">
    <source>
        <dbReference type="Pfam" id="PF00535"/>
    </source>
</evidence>
<evidence type="ECO:0000313" key="2">
    <source>
        <dbReference type="EMBL" id="GEO06871.1"/>
    </source>
</evidence>
<dbReference type="GO" id="GO:0016758">
    <property type="term" value="F:hexosyltransferase activity"/>
    <property type="evidence" value="ECO:0007669"/>
    <property type="project" value="UniProtKB-ARBA"/>
</dbReference>
<dbReference type="RefSeq" id="WP_146903832.1">
    <property type="nucleotide sequence ID" value="NZ_BJYS01000045.1"/>
</dbReference>
<proteinExistence type="predicted"/>
<sequence>MLISIIIPTLNRAKSLKLTLHSIYQQTDKMDFEVLIIDNGSSDETKDICNGFVINSPGQFRYYYNSEPGLLTGRHLGTSLAKGSILCFIDDDVELNPSWVSGVKEAFKNSEVLLATGPCLPKYEVDPPEWIYYFFNKTKWSGTSCTWLSLFDFGSNKKLVEPNCVWGLNFCIRKITLQELDGFHPDNIPAKLQFFQGDGETGLTMKAQSLGYKALYHPQLQLHHLISADRLTVKYFKQRAFYQGVCNSFTLLRKKYLYNNAGDKIISLASVKNILRPAKNLLIYVKNQFIPKEIRELMAILQQEEKAGFDFHQEAFRNNPKVKEWVLRKNYWDYKLPR</sequence>
<reference evidence="2 3" key="1">
    <citation type="submission" date="2019-07" db="EMBL/GenBank/DDBJ databases">
        <title>Whole genome shotgun sequence of Adhaeribacter aerolatus NBRC 106133.</title>
        <authorList>
            <person name="Hosoyama A."/>
            <person name="Uohara A."/>
            <person name="Ohji S."/>
            <person name="Ichikawa N."/>
        </authorList>
    </citation>
    <scope>NUCLEOTIDE SEQUENCE [LARGE SCALE GENOMIC DNA]</scope>
    <source>
        <strain evidence="2 3">NBRC 106133</strain>
    </source>
</reference>
<keyword evidence="3" id="KW-1185">Reference proteome</keyword>
<dbReference type="PANTHER" id="PTHR22916:SF3">
    <property type="entry name" value="UDP-GLCNAC:BETAGAL BETA-1,3-N-ACETYLGLUCOSAMINYLTRANSFERASE-LIKE PROTEIN 1"/>
    <property type="match status" value="1"/>
</dbReference>
<protein>
    <recommendedName>
        <fullName evidence="1">Glycosyltransferase 2-like domain-containing protein</fullName>
    </recommendedName>
</protein>
<dbReference type="Gene3D" id="3.90.550.10">
    <property type="entry name" value="Spore Coat Polysaccharide Biosynthesis Protein SpsA, Chain A"/>
    <property type="match status" value="1"/>
</dbReference>
<dbReference type="Proteomes" id="UP000321532">
    <property type="component" value="Unassembled WGS sequence"/>
</dbReference>
<dbReference type="AlphaFoldDB" id="A0A512B4J6"/>
<feature type="domain" description="Glycosyltransferase 2-like" evidence="1">
    <location>
        <begin position="4"/>
        <end position="131"/>
    </location>
</feature>
<dbReference type="OrthoDB" id="6638511at2"/>
<dbReference type="CDD" id="cd00761">
    <property type="entry name" value="Glyco_tranf_GTA_type"/>
    <property type="match status" value="1"/>
</dbReference>
<gene>
    <name evidence="2" type="ORF">AAE02nite_45350</name>
</gene>
<name>A0A512B4J6_9BACT</name>
<dbReference type="EMBL" id="BJYS01000045">
    <property type="protein sequence ID" value="GEO06871.1"/>
    <property type="molecule type" value="Genomic_DNA"/>
</dbReference>
<dbReference type="InterPro" id="IPR029044">
    <property type="entry name" value="Nucleotide-diphossugar_trans"/>
</dbReference>
<dbReference type="InterPro" id="IPR001173">
    <property type="entry name" value="Glyco_trans_2-like"/>
</dbReference>
<dbReference type="PANTHER" id="PTHR22916">
    <property type="entry name" value="GLYCOSYLTRANSFERASE"/>
    <property type="match status" value="1"/>
</dbReference>
<evidence type="ECO:0000313" key="3">
    <source>
        <dbReference type="Proteomes" id="UP000321532"/>
    </source>
</evidence>
<organism evidence="2 3">
    <name type="scientific">Adhaeribacter aerolatus</name>
    <dbReference type="NCBI Taxonomy" id="670289"/>
    <lineage>
        <taxon>Bacteria</taxon>
        <taxon>Pseudomonadati</taxon>
        <taxon>Bacteroidota</taxon>
        <taxon>Cytophagia</taxon>
        <taxon>Cytophagales</taxon>
        <taxon>Hymenobacteraceae</taxon>
        <taxon>Adhaeribacter</taxon>
    </lineage>
</organism>
<accession>A0A512B4J6</accession>